<dbReference type="OrthoDB" id="272357at2759"/>
<reference evidence="9" key="1">
    <citation type="journal article" date="2020" name="Stud. Mycol.">
        <title>101 Dothideomycetes genomes: a test case for predicting lifestyles and emergence of pathogens.</title>
        <authorList>
            <person name="Haridas S."/>
            <person name="Albert R."/>
            <person name="Binder M."/>
            <person name="Bloem J."/>
            <person name="Labutti K."/>
            <person name="Salamov A."/>
            <person name="Andreopoulos B."/>
            <person name="Baker S."/>
            <person name="Barry K."/>
            <person name="Bills G."/>
            <person name="Bluhm B."/>
            <person name="Cannon C."/>
            <person name="Castanera R."/>
            <person name="Culley D."/>
            <person name="Daum C."/>
            <person name="Ezra D."/>
            <person name="Gonzalez J."/>
            <person name="Henrissat B."/>
            <person name="Kuo A."/>
            <person name="Liang C."/>
            <person name="Lipzen A."/>
            <person name="Lutzoni F."/>
            <person name="Magnuson J."/>
            <person name="Mondo S."/>
            <person name="Nolan M."/>
            <person name="Ohm R."/>
            <person name="Pangilinan J."/>
            <person name="Park H.-J."/>
            <person name="Ramirez L."/>
            <person name="Alfaro M."/>
            <person name="Sun H."/>
            <person name="Tritt A."/>
            <person name="Yoshinaga Y."/>
            <person name="Zwiers L.-H."/>
            <person name="Turgeon B."/>
            <person name="Goodwin S."/>
            <person name="Spatafora J."/>
            <person name="Crous P."/>
            <person name="Grigoriev I."/>
        </authorList>
    </citation>
    <scope>NUCLEOTIDE SEQUENCE</scope>
    <source>
        <strain evidence="9">HMLAC05119</strain>
    </source>
</reference>
<dbReference type="InterPro" id="IPR007529">
    <property type="entry name" value="Znf_HIT"/>
</dbReference>
<dbReference type="GO" id="GO:0008270">
    <property type="term" value="F:zinc ion binding"/>
    <property type="evidence" value="ECO:0007669"/>
    <property type="project" value="UniProtKB-UniRule"/>
</dbReference>
<feature type="domain" description="HIT-type" evidence="8">
    <location>
        <begin position="11"/>
        <end position="45"/>
    </location>
</feature>
<dbReference type="Proteomes" id="UP000800096">
    <property type="component" value="Unassembled WGS sequence"/>
</dbReference>
<evidence type="ECO:0000256" key="2">
    <source>
        <dbReference type="ARBA" id="ARBA00022771"/>
    </source>
</evidence>
<evidence type="ECO:0000256" key="4">
    <source>
        <dbReference type="ARBA" id="ARBA00049598"/>
    </source>
</evidence>
<accession>A0A6A5Q8V3</accession>
<dbReference type="InterPro" id="IPR051639">
    <property type="entry name" value="BCD1"/>
</dbReference>
<dbReference type="CDD" id="cd23023">
    <property type="entry name" value="zf-HIT_BCD1"/>
    <property type="match status" value="1"/>
</dbReference>
<dbReference type="PROSITE" id="PS51083">
    <property type="entry name" value="ZF_HIT"/>
    <property type="match status" value="1"/>
</dbReference>
<dbReference type="PANTHER" id="PTHR13483">
    <property type="entry name" value="BOX C_D SNORNA PROTEIN 1-RELATED"/>
    <property type="match status" value="1"/>
</dbReference>
<dbReference type="GO" id="GO:0000492">
    <property type="term" value="P:box C/D snoRNP assembly"/>
    <property type="evidence" value="ECO:0007669"/>
    <property type="project" value="TreeGrafter"/>
</dbReference>
<evidence type="ECO:0000256" key="7">
    <source>
        <dbReference type="SAM" id="MobiDB-lite"/>
    </source>
</evidence>
<name>A0A6A5Q8V3_AMPQU</name>
<evidence type="ECO:0000256" key="5">
    <source>
        <dbReference type="ARBA" id="ARBA00049654"/>
    </source>
</evidence>
<evidence type="ECO:0000313" key="10">
    <source>
        <dbReference type="Proteomes" id="UP000800096"/>
    </source>
</evidence>
<dbReference type="EMBL" id="ML979142">
    <property type="protein sequence ID" value="KAF1911855.1"/>
    <property type="molecule type" value="Genomic_DNA"/>
</dbReference>
<evidence type="ECO:0000313" key="9">
    <source>
        <dbReference type="EMBL" id="KAF1911855.1"/>
    </source>
</evidence>
<keyword evidence="3" id="KW-0862">Zinc</keyword>
<dbReference type="InterPro" id="IPR057721">
    <property type="entry name" value="BCD1_alpha/beta"/>
</dbReference>
<dbReference type="GO" id="GO:0005634">
    <property type="term" value="C:nucleus"/>
    <property type="evidence" value="ECO:0007669"/>
    <property type="project" value="TreeGrafter"/>
</dbReference>
<evidence type="ECO:0000256" key="1">
    <source>
        <dbReference type="ARBA" id="ARBA00022723"/>
    </source>
</evidence>
<dbReference type="PANTHER" id="PTHR13483:SF11">
    <property type="entry name" value="ZINC FINGER HIT DOMAIN-CONTAINING PROTEIN 3"/>
    <property type="match status" value="1"/>
</dbReference>
<comment type="similarity">
    <text evidence="5">Belongs to the BCD1 family.</text>
</comment>
<proteinExistence type="inferred from homology"/>
<keyword evidence="1" id="KW-0479">Metal-binding</keyword>
<evidence type="ECO:0000256" key="3">
    <source>
        <dbReference type="ARBA" id="ARBA00022833"/>
    </source>
</evidence>
<dbReference type="GO" id="GO:0048254">
    <property type="term" value="P:snoRNA localization"/>
    <property type="evidence" value="ECO:0007669"/>
    <property type="project" value="TreeGrafter"/>
</dbReference>
<dbReference type="Gene3D" id="3.30.60.190">
    <property type="match status" value="1"/>
</dbReference>
<dbReference type="GO" id="GO:0000463">
    <property type="term" value="P:maturation of LSU-rRNA from tricistronic rRNA transcript (SSU-rRNA, 5.8S rRNA, LSU-rRNA)"/>
    <property type="evidence" value="ECO:0007669"/>
    <property type="project" value="TreeGrafter"/>
</dbReference>
<dbReference type="AlphaFoldDB" id="A0A6A5Q8V3"/>
<sequence length="402" mass="45039">MPGEGLLSDLCSICNTTASKYCCPGCSARTCSLPCYKRHQQWAQCSGRRDPTKFVKKSQLVTPAGIDHDFNFLTGIERDIEKAEKGLQEGGDRTSTSAQSWSQAQSTRKGQTNYEHLESASVKVIRAPRGLSRQKENKSHRSNNKRASSARIIIWTVEWFDDRKMRLLTETSSTCPVETAQPFVSRDSHKVKKRKRHVDSYTTASFATKDVRPIAKDQGMPSQCDLNIEVVEKEPKLSTSGRRASHPEEEKAEKAKAELAEADTTDYCDNGSSTKPMGHVDCGFYLVKPRTNSSKIVLIPLIPTATIGECLNGRTVLEFPTIYVLPKSTPQLPQEFMLEEDYLKQEGEERKEFDALISELDPEILQRLKADGQQPGPQTTYQEEVDSKEILDVLKKDFGAIV</sequence>
<organism evidence="9 10">
    <name type="scientific">Ampelomyces quisqualis</name>
    <name type="common">Powdery mildew agent</name>
    <dbReference type="NCBI Taxonomy" id="50730"/>
    <lineage>
        <taxon>Eukaryota</taxon>
        <taxon>Fungi</taxon>
        <taxon>Dikarya</taxon>
        <taxon>Ascomycota</taxon>
        <taxon>Pezizomycotina</taxon>
        <taxon>Dothideomycetes</taxon>
        <taxon>Pleosporomycetidae</taxon>
        <taxon>Pleosporales</taxon>
        <taxon>Pleosporineae</taxon>
        <taxon>Phaeosphaeriaceae</taxon>
        <taxon>Ampelomyces</taxon>
    </lineage>
</organism>
<keyword evidence="10" id="KW-1185">Reference proteome</keyword>
<dbReference type="Pfam" id="PF25790">
    <property type="entry name" value="BCD1"/>
    <property type="match status" value="1"/>
</dbReference>
<dbReference type="Pfam" id="PF04438">
    <property type="entry name" value="zf-HIT"/>
    <property type="match status" value="1"/>
</dbReference>
<dbReference type="SUPFAM" id="SSF144232">
    <property type="entry name" value="HIT/MYND zinc finger-like"/>
    <property type="match status" value="1"/>
</dbReference>
<evidence type="ECO:0000259" key="8">
    <source>
        <dbReference type="PROSITE" id="PS51083"/>
    </source>
</evidence>
<gene>
    <name evidence="9" type="ORF">BDU57DRAFT_523909</name>
</gene>
<feature type="region of interest" description="Disordered" evidence="7">
    <location>
        <begin position="85"/>
        <end position="147"/>
    </location>
</feature>
<comment type="function">
    <text evidence="4">Required for box C/D snoRNAs accumulation involved in snoRNA processing, snoRNA transport to the nucleolus and ribosome biogenesis.</text>
</comment>
<keyword evidence="2 6" id="KW-0863">Zinc-finger</keyword>
<dbReference type="GO" id="GO:0070761">
    <property type="term" value="C:pre-snoRNP complex"/>
    <property type="evidence" value="ECO:0007669"/>
    <property type="project" value="TreeGrafter"/>
</dbReference>
<protein>
    <recommendedName>
        <fullName evidence="8">HIT-type domain-containing protein</fullName>
    </recommendedName>
</protein>
<feature type="compositionally biased region" description="Low complexity" evidence="7">
    <location>
        <begin position="94"/>
        <end position="107"/>
    </location>
</feature>
<evidence type="ECO:0000256" key="6">
    <source>
        <dbReference type="PROSITE-ProRule" id="PRU00453"/>
    </source>
</evidence>